<accession>A0ACC2V266</accession>
<evidence type="ECO:0000313" key="2">
    <source>
        <dbReference type="Proteomes" id="UP001230649"/>
    </source>
</evidence>
<gene>
    <name evidence="1" type="ORF">QFC20_007127</name>
</gene>
<keyword evidence="2" id="KW-1185">Reference proteome</keyword>
<dbReference type="Proteomes" id="UP001230649">
    <property type="component" value="Unassembled WGS sequence"/>
</dbReference>
<comment type="caution">
    <text evidence="1">The sequence shown here is derived from an EMBL/GenBank/DDBJ whole genome shotgun (WGS) entry which is preliminary data.</text>
</comment>
<evidence type="ECO:0000313" key="1">
    <source>
        <dbReference type="EMBL" id="KAJ9093445.1"/>
    </source>
</evidence>
<organism evidence="1 2">
    <name type="scientific">Naganishia adeliensis</name>
    <dbReference type="NCBI Taxonomy" id="92952"/>
    <lineage>
        <taxon>Eukaryota</taxon>
        <taxon>Fungi</taxon>
        <taxon>Dikarya</taxon>
        <taxon>Basidiomycota</taxon>
        <taxon>Agaricomycotina</taxon>
        <taxon>Tremellomycetes</taxon>
        <taxon>Filobasidiales</taxon>
        <taxon>Filobasidiaceae</taxon>
        <taxon>Naganishia</taxon>
    </lineage>
</organism>
<dbReference type="EMBL" id="JASBWS010000155">
    <property type="protein sequence ID" value="KAJ9093445.1"/>
    <property type="molecule type" value="Genomic_DNA"/>
</dbReference>
<reference evidence="1" key="1">
    <citation type="submission" date="2023-04" db="EMBL/GenBank/DDBJ databases">
        <title>Draft Genome sequencing of Naganishia species isolated from polar environments using Oxford Nanopore Technology.</title>
        <authorList>
            <person name="Leo P."/>
            <person name="Venkateswaran K."/>
        </authorList>
    </citation>
    <scope>NUCLEOTIDE SEQUENCE</scope>
    <source>
        <strain evidence="1">MNA-CCFEE 5262</strain>
    </source>
</reference>
<proteinExistence type="predicted"/>
<sequence>MAYRTQTPALELNTNNGLAFPLSLSDNHSAYNPFNSVDNALYYNRTGPAWMGMYKPFSGGSMDTLIATSPADLFKPTQLPWNEATPALSQTSETDSTCSPIRDYVLSPGLSAGYGAHNMSNHAGSSKVPGRSFSVASDDTVTASFNSGATPLAPVAPLSDIESCLFSEIAPTCVEPEDLVVAREEDLQEAAVRPGVTPAPSHGKDGRNLLAQKRTHEEVRPEQPSTKTSVDFYSLFIQAIEPTPPPPVSKSKRAKKEKPSETARTPPQATGVAVAPVKRRPGRPLPTSAQARSPVRELAALHISRIQGQNGGQPPIASAFEPTLPAFPEVSAYGKRSIRRKQSSASR</sequence>
<name>A0ACC2V266_9TREE</name>
<protein>
    <submittedName>
        <fullName evidence="1">Uncharacterized protein</fullName>
    </submittedName>
</protein>